<keyword evidence="2" id="KW-1185">Reference proteome</keyword>
<protein>
    <submittedName>
        <fullName evidence="1">Uncharacterized protein</fullName>
    </submittedName>
</protein>
<dbReference type="AlphaFoldDB" id="A0A5M9KBB9"/>
<reference evidence="1 2" key="1">
    <citation type="submission" date="2019-06" db="EMBL/GenBank/DDBJ databases">
        <title>Genome Sequence of the Brown Rot Fungal Pathogen Monilinia fructicola.</title>
        <authorList>
            <person name="De Miccolis Angelini R.M."/>
            <person name="Landi L."/>
            <person name="Abate D."/>
            <person name="Pollastro S."/>
            <person name="Romanazzi G."/>
            <person name="Faretra F."/>
        </authorList>
    </citation>
    <scope>NUCLEOTIDE SEQUENCE [LARGE SCALE GENOMIC DNA]</scope>
    <source>
        <strain evidence="1 2">Mfrc123</strain>
    </source>
</reference>
<gene>
    <name evidence="1" type="ORF">EYC84_006368</name>
</gene>
<proteinExistence type="predicted"/>
<comment type="caution">
    <text evidence="1">The sequence shown here is derived from an EMBL/GenBank/DDBJ whole genome shotgun (WGS) entry which is preliminary data.</text>
</comment>
<name>A0A5M9KBB9_MONFR</name>
<evidence type="ECO:0000313" key="2">
    <source>
        <dbReference type="Proteomes" id="UP000322873"/>
    </source>
</evidence>
<accession>A0A5M9KBB9</accession>
<dbReference type="EMBL" id="VICG01000001">
    <property type="protein sequence ID" value="KAA8576215.1"/>
    <property type="molecule type" value="Genomic_DNA"/>
</dbReference>
<evidence type="ECO:0000313" key="1">
    <source>
        <dbReference type="EMBL" id="KAA8576215.1"/>
    </source>
</evidence>
<sequence length="91" mass="10048">MPIARPIPVKYKRRQYKGLHQSSFGISHPLILPYTLSESASLLSLSPQSPGLIALVPQPESKTNSENETSSVHSDIRLPQPISCPFLLLEL</sequence>
<dbReference type="Proteomes" id="UP000322873">
    <property type="component" value="Unassembled WGS sequence"/>
</dbReference>
<organism evidence="1 2">
    <name type="scientific">Monilinia fructicola</name>
    <name type="common">Brown rot fungus</name>
    <name type="synonym">Ciboria fructicola</name>
    <dbReference type="NCBI Taxonomy" id="38448"/>
    <lineage>
        <taxon>Eukaryota</taxon>
        <taxon>Fungi</taxon>
        <taxon>Dikarya</taxon>
        <taxon>Ascomycota</taxon>
        <taxon>Pezizomycotina</taxon>
        <taxon>Leotiomycetes</taxon>
        <taxon>Helotiales</taxon>
        <taxon>Sclerotiniaceae</taxon>
        <taxon>Monilinia</taxon>
    </lineage>
</organism>